<name>A0A4U2XZA8_9BACI</name>
<dbReference type="AlphaFoldDB" id="A0A4U2XZA8"/>
<accession>A0A4U2XZA8</accession>
<dbReference type="Proteomes" id="UP000308744">
    <property type="component" value="Unassembled WGS sequence"/>
</dbReference>
<keyword evidence="2" id="KW-1185">Reference proteome</keyword>
<evidence type="ECO:0000313" key="2">
    <source>
        <dbReference type="Proteomes" id="UP000308744"/>
    </source>
</evidence>
<dbReference type="Gene3D" id="3.30.160.250">
    <property type="match status" value="1"/>
</dbReference>
<proteinExistence type="predicted"/>
<protein>
    <submittedName>
        <fullName evidence="1">Type II toxin-antitoxin system HicB family antitoxin</fullName>
    </submittedName>
</protein>
<comment type="caution">
    <text evidence="1">The sequence shown here is derived from an EMBL/GenBank/DDBJ whole genome shotgun (WGS) entry which is preliminary data.</text>
</comment>
<reference evidence="1 2" key="1">
    <citation type="submission" date="2019-04" db="EMBL/GenBank/DDBJ databases">
        <title>Lysinibacillus genome sequencing.</title>
        <authorList>
            <person name="Dunlap C."/>
        </authorList>
    </citation>
    <scope>NUCLEOTIDE SEQUENCE [LARGE SCALE GENOMIC DNA]</scope>
    <source>
        <strain evidence="1 2">CCTCC AB 2010389</strain>
    </source>
</reference>
<organism evidence="1 2">
    <name type="scientific">Lysinibacillus mangiferihumi</name>
    <dbReference type="NCBI Taxonomy" id="1130819"/>
    <lineage>
        <taxon>Bacteria</taxon>
        <taxon>Bacillati</taxon>
        <taxon>Bacillota</taxon>
        <taxon>Bacilli</taxon>
        <taxon>Bacillales</taxon>
        <taxon>Bacillaceae</taxon>
        <taxon>Lysinibacillus</taxon>
    </lineage>
</organism>
<gene>
    <name evidence="1" type="ORF">FC756_27125</name>
</gene>
<evidence type="ECO:0000313" key="1">
    <source>
        <dbReference type="EMBL" id="TKI52825.1"/>
    </source>
</evidence>
<dbReference type="EMBL" id="SZPU01000171">
    <property type="protein sequence ID" value="TKI52825.1"/>
    <property type="molecule type" value="Genomic_DNA"/>
</dbReference>
<sequence length="247" mass="29611">MLNFEELVYPAFIQQNDEERYDVYFPTLFPESGWDFPLCWGETKIIAIKNAEKDLAYSLAGFLYDNEELPKPIPIQSNDLSQGMELVDVKTSFEPYAEEIQEHLKHRHWHIHYYAEEYEEEIEAIGYKNDQGKWDIQFGDYSEEEEILFFDSSHRRNPEWPFNMILFSVHTRSEAQEKFNQFVEKVVIKYRTSNEWLERKKDRLKFEKKNNKIMFKSINELVKMGHISAMEAAILKKEVTDPDFSFF</sequence>